<dbReference type="InterPro" id="IPR012334">
    <property type="entry name" value="Pectin_lyas_fold"/>
</dbReference>
<dbReference type="InterPro" id="IPR000743">
    <property type="entry name" value="Glyco_hydro_28"/>
</dbReference>
<evidence type="ECO:0008006" key="13">
    <source>
        <dbReference type="Google" id="ProtNLM"/>
    </source>
</evidence>
<dbReference type="PROSITE" id="PS00502">
    <property type="entry name" value="POLYGALACTURONASE"/>
    <property type="match status" value="1"/>
</dbReference>
<keyword evidence="12" id="KW-1185">Reference proteome</keyword>
<dbReference type="Proteomes" id="UP001177140">
    <property type="component" value="Unassembled WGS sequence"/>
</dbReference>
<proteinExistence type="inferred from homology"/>
<dbReference type="SMART" id="SM00710">
    <property type="entry name" value="PbH1"/>
    <property type="match status" value="6"/>
</dbReference>
<dbReference type="FunFam" id="2.160.20.10:FF:000004">
    <property type="entry name" value="Pectin lyase-like superfamily protein"/>
    <property type="match status" value="1"/>
</dbReference>
<dbReference type="EMBL" id="JAJJMA010208439">
    <property type="protein sequence ID" value="MCL7040089.1"/>
    <property type="molecule type" value="Genomic_DNA"/>
</dbReference>
<keyword evidence="6 9" id="KW-0326">Glycosidase</keyword>
<evidence type="ECO:0000313" key="11">
    <source>
        <dbReference type="EMBL" id="MCL7040089.1"/>
    </source>
</evidence>
<organism evidence="11 12">
    <name type="scientific">Papaver nudicaule</name>
    <name type="common">Iceland poppy</name>
    <dbReference type="NCBI Taxonomy" id="74823"/>
    <lineage>
        <taxon>Eukaryota</taxon>
        <taxon>Viridiplantae</taxon>
        <taxon>Streptophyta</taxon>
        <taxon>Embryophyta</taxon>
        <taxon>Tracheophyta</taxon>
        <taxon>Spermatophyta</taxon>
        <taxon>Magnoliopsida</taxon>
        <taxon>Ranunculales</taxon>
        <taxon>Papaveraceae</taxon>
        <taxon>Papaveroideae</taxon>
        <taxon>Papaver</taxon>
    </lineage>
</organism>
<keyword evidence="10" id="KW-0732">Signal</keyword>
<evidence type="ECO:0000256" key="8">
    <source>
        <dbReference type="PROSITE-ProRule" id="PRU10052"/>
    </source>
</evidence>
<gene>
    <name evidence="11" type="ORF">MKW94_028978</name>
</gene>
<feature type="chain" id="PRO_5041241441" description="Polygalacturonase" evidence="10">
    <location>
        <begin position="24"/>
        <end position="394"/>
    </location>
</feature>
<dbReference type="GO" id="GO:0005975">
    <property type="term" value="P:carbohydrate metabolic process"/>
    <property type="evidence" value="ECO:0007669"/>
    <property type="project" value="InterPro"/>
</dbReference>
<name>A0AA41VF18_PAPNU</name>
<feature type="signal peptide" evidence="10">
    <location>
        <begin position="1"/>
        <end position="23"/>
    </location>
</feature>
<dbReference type="AlphaFoldDB" id="A0AA41VF18"/>
<evidence type="ECO:0000256" key="4">
    <source>
        <dbReference type="ARBA" id="ARBA00022525"/>
    </source>
</evidence>
<evidence type="ECO:0000256" key="3">
    <source>
        <dbReference type="ARBA" id="ARBA00022512"/>
    </source>
</evidence>
<evidence type="ECO:0000313" key="12">
    <source>
        <dbReference type="Proteomes" id="UP001177140"/>
    </source>
</evidence>
<feature type="active site" evidence="8">
    <location>
        <position position="239"/>
    </location>
</feature>
<dbReference type="InterPro" id="IPR006626">
    <property type="entry name" value="PbH1"/>
</dbReference>
<dbReference type="InterPro" id="IPR011050">
    <property type="entry name" value="Pectin_lyase_fold/virulence"/>
</dbReference>
<dbReference type="Gene3D" id="2.160.20.10">
    <property type="entry name" value="Single-stranded right-handed beta-helix, Pectin lyase-like"/>
    <property type="match status" value="1"/>
</dbReference>
<evidence type="ECO:0000256" key="2">
    <source>
        <dbReference type="ARBA" id="ARBA00008834"/>
    </source>
</evidence>
<accession>A0AA41VF18</accession>
<evidence type="ECO:0000256" key="7">
    <source>
        <dbReference type="ARBA" id="ARBA00023316"/>
    </source>
</evidence>
<evidence type="ECO:0000256" key="1">
    <source>
        <dbReference type="ARBA" id="ARBA00004191"/>
    </source>
</evidence>
<evidence type="ECO:0000256" key="10">
    <source>
        <dbReference type="SAM" id="SignalP"/>
    </source>
</evidence>
<keyword evidence="7" id="KW-0961">Cell wall biogenesis/degradation</keyword>
<comment type="caution">
    <text evidence="11">The sequence shown here is derived from an EMBL/GenBank/DDBJ whole genome shotgun (WGS) entry which is preliminary data.</text>
</comment>
<dbReference type="GO" id="GO:0071555">
    <property type="term" value="P:cell wall organization"/>
    <property type="evidence" value="ECO:0007669"/>
    <property type="project" value="UniProtKB-KW"/>
</dbReference>
<keyword evidence="5 9" id="KW-0378">Hydrolase</keyword>
<comment type="similarity">
    <text evidence="2 9">Belongs to the glycosyl hydrolase 28 family.</text>
</comment>
<evidence type="ECO:0000256" key="9">
    <source>
        <dbReference type="RuleBase" id="RU361169"/>
    </source>
</evidence>
<dbReference type="Pfam" id="PF00295">
    <property type="entry name" value="Glyco_hydro_28"/>
    <property type="match status" value="1"/>
</dbReference>
<reference evidence="11" key="1">
    <citation type="submission" date="2022-03" db="EMBL/GenBank/DDBJ databases">
        <title>A functionally conserved STORR gene fusion in Papaver species that diverged 16.8 million years ago.</title>
        <authorList>
            <person name="Catania T."/>
        </authorList>
    </citation>
    <scope>NUCLEOTIDE SEQUENCE</scope>
    <source>
        <strain evidence="11">S-191538</strain>
    </source>
</reference>
<protein>
    <recommendedName>
        <fullName evidence="13">Polygalacturonase</fullName>
    </recommendedName>
</protein>
<keyword evidence="3" id="KW-0134">Cell wall</keyword>
<evidence type="ECO:0000256" key="5">
    <source>
        <dbReference type="ARBA" id="ARBA00022801"/>
    </source>
</evidence>
<dbReference type="SUPFAM" id="SSF51126">
    <property type="entry name" value="Pectin lyase-like"/>
    <property type="match status" value="1"/>
</dbReference>
<dbReference type="GO" id="GO:0004650">
    <property type="term" value="F:polygalacturonase activity"/>
    <property type="evidence" value="ECO:0007669"/>
    <property type="project" value="InterPro"/>
</dbReference>
<sequence>MGLNPYVGCFSILFLLELFAAAAVDFNVVDHGAVGDGVKDNTQAFIDTWKLACASKGAPSYIVPKGSFRVGQVTYNGPCKSSMNFVIQGNLRAESDPDKFNKDWIVFERIKGMQLSGGGTFDGQGSVAWKKDPCKHEGKCNTLPTNVRFNFIEDGLITDITSRNSKQFHINLFACINITFSSISIKAPGDGPNTDGIHMGSSNGVNITDSVIATGDDCVSIGPGSQNVHVVGVTCGPGHGISVGSLGKYEDEEDVRGVTVTNCTITGASNGVRIKTWPKSPASEASNFIFDDIIMDNVRNPINIDQIYCPDGDSSCAKMDPSMVKISDVTFNNIRGTSQSRNAIRIVCSKGVPCEDVRIGEVNLKYTGSDGPAKSVVEFADLILSGSQVPPITN</sequence>
<comment type="subcellular location">
    <subcellularLocation>
        <location evidence="1">Secreted</location>
        <location evidence="1">Cell wall</location>
    </subcellularLocation>
</comment>
<evidence type="ECO:0000256" key="6">
    <source>
        <dbReference type="ARBA" id="ARBA00023295"/>
    </source>
</evidence>
<dbReference type="PANTHER" id="PTHR31375">
    <property type="match status" value="1"/>
</dbReference>
<keyword evidence="4" id="KW-0964">Secreted</keyword>